<accession>A6K1Y0</accession>
<organism evidence="1 2">
    <name type="scientific">Rattus norvegicus</name>
    <name type="common">Rat</name>
    <dbReference type="NCBI Taxonomy" id="10116"/>
    <lineage>
        <taxon>Eukaryota</taxon>
        <taxon>Metazoa</taxon>
        <taxon>Chordata</taxon>
        <taxon>Craniata</taxon>
        <taxon>Vertebrata</taxon>
        <taxon>Euteleostomi</taxon>
        <taxon>Mammalia</taxon>
        <taxon>Eutheria</taxon>
        <taxon>Euarchontoglires</taxon>
        <taxon>Glires</taxon>
        <taxon>Rodentia</taxon>
        <taxon>Myomorpha</taxon>
        <taxon>Muroidea</taxon>
        <taxon>Muridae</taxon>
        <taxon>Murinae</taxon>
        <taxon>Rattus</taxon>
    </lineage>
</organism>
<proteinExistence type="predicted"/>
<dbReference type="Proteomes" id="UP000234681">
    <property type="component" value="Chromosome 12"/>
</dbReference>
<reference evidence="1 2" key="1">
    <citation type="submission" date="2005-07" db="EMBL/GenBank/DDBJ databases">
        <authorList>
            <person name="Mural R.J."/>
            <person name="Li P.W."/>
            <person name="Adams M.D."/>
            <person name="Amanatides P.G."/>
            <person name="Baden-Tillson H."/>
            <person name="Barnstead M."/>
            <person name="Chin S.H."/>
            <person name="Dew I."/>
            <person name="Evans C.A."/>
            <person name="Ferriera S."/>
            <person name="Flanigan M."/>
            <person name="Fosler C."/>
            <person name="Glodek A."/>
            <person name="Gu Z."/>
            <person name="Holt R.A."/>
            <person name="Jennings D."/>
            <person name="Kraft C.L."/>
            <person name="Lu F."/>
            <person name="Nguyen T."/>
            <person name="Nusskern D.R."/>
            <person name="Pfannkoch C.M."/>
            <person name="Sitter C."/>
            <person name="Sutton G.G."/>
            <person name="Venter J.C."/>
            <person name="Wang Z."/>
            <person name="Woodage T."/>
            <person name="Zheng X.H."/>
            <person name="Zhong F."/>
        </authorList>
    </citation>
    <scope>NUCLEOTIDE SEQUENCE [LARGE SCALE GENOMIC DNA]</scope>
    <source>
        <strain>BN</strain>
        <strain evidence="2">Sprague-Dawley</strain>
    </source>
</reference>
<evidence type="ECO:0000313" key="2">
    <source>
        <dbReference type="Proteomes" id="UP000234681"/>
    </source>
</evidence>
<name>A6K1Y0_RAT</name>
<evidence type="ECO:0000313" key="1">
    <source>
        <dbReference type="EMBL" id="EDL89788.1"/>
    </source>
</evidence>
<dbReference type="AlphaFoldDB" id="A6K1Y0"/>
<protein>
    <submittedName>
        <fullName evidence="1">RCG42701</fullName>
    </submittedName>
</protein>
<dbReference type="EMBL" id="CH474012">
    <property type="protein sequence ID" value="EDL89788.1"/>
    <property type="molecule type" value="Genomic_DNA"/>
</dbReference>
<sequence length="52" mass="5664">MGPGRQRNPFRAAPPLPVRAPELPARAAAPAYFRSPVPVTDDLARGEPRKML</sequence>
<gene>
    <name evidence="1" type="ORF">rCG_42701</name>
</gene>